<dbReference type="Proteomes" id="UP000310200">
    <property type="component" value="Unassembled WGS sequence"/>
</dbReference>
<dbReference type="CDD" id="cd01739">
    <property type="entry name" value="LSm11_M"/>
    <property type="match status" value="1"/>
</dbReference>
<dbReference type="PANTHER" id="PTHR21415:SF1">
    <property type="entry name" value="U7 SNRNA-ASSOCIATED SM-LIKE PROTEIN LSM11"/>
    <property type="match status" value="1"/>
</dbReference>
<dbReference type="Pfam" id="PF01423">
    <property type="entry name" value="LSM"/>
    <property type="match status" value="1"/>
</dbReference>
<proteinExistence type="predicted"/>
<evidence type="ECO:0000313" key="3">
    <source>
        <dbReference type="Proteomes" id="UP000310200"/>
    </source>
</evidence>
<gene>
    <name evidence="2" type="ORF">DBV15_00142</name>
</gene>
<evidence type="ECO:0000259" key="1">
    <source>
        <dbReference type="SMART" id="SM00651"/>
    </source>
</evidence>
<organism evidence="2 3">
    <name type="scientific">Temnothorax longispinosus</name>
    <dbReference type="NCBI Taxonomy" id="300112"/>
    <lineage>
        <taxon>Eukaryota</taxon>
        <taxon>Metazoa</taxon>
        <taxon>Ecdysozoa</taxon>
        <taxon>Arthropoda</taxon>
        <taxon>Hexapoda</taxon>
        <taxon>Insecta</taxon>
        <taxon>Pterygota</taxon>
        <taxon>Neoptera</taxon>
        <taxon>Endopterygota</taxon>
        <taxon>Hymenoptera</taxon>
        <taxon>Apocrita</taxon>
        <taxon>Aculeata</taxon>
        <taxon>Formicoidea</taxon>
        <taxon>Formicidae</taxon>
        <taxon>Myrmicinae</taxon>
        <taxon>Temnothorax</taxon>
    </lineage>
</organism>
<name>A0A4S2KHR3_9HYME</name>
<dbReference type="InterPro" id="IPR001163">
    <property type="entry name" value="Sm_dom_euk/arc"/>
</dbReference>
<keyword evidence="3" id="KW-1185">Reference proteome</keyword>
<dbReference type="SUPFAM" id="SSF50182">
    <property type="entry name" value="Sm-like ribonucleoproteins"/>
    <property type="match status" value="1"/>
</dbReference>
<accession>A0A4S2KHR3</accession>
<dbReference type="EMBL" id="QBLH01002732">
    <property type="protein sequence ID" value="TGZ47337.1"/>
    <property type="molecule type" value="Genomic_DNA"/>
</dbReference>
<dbReference type="InterPro" id="IPR039267">
    <property type="entry name" value="Lsm11"/>
</dbReference>
<feature type="domain" description="Sm" evidence="1">
    <location>
        <begin position="28"/>
        <end position="135"/>
    </location>
</feature>
<dbReference type="InterPro" id="IPR010920">
    <property type="entry name" value="LSM_dom_sf"/>
</dbReference>
<evidence type="ECO:0000313" key="2">
    <source>
        <dbReference type="EMBL" id="TGZ47337.1"/>
    </source>
</evidence>
<protein>
    <submittedName>
        <fullName evidence="2">U7 snRNA-associated Sm-like protein LSm11</fullName>
    </submittedName>
</protein>
<dbReference type="GO" id="GO:0005683">
    <property type="term" value="C:U7 snRNP"/>
    <property type="evidence" value="ECO:0007669"/>
    <property type="project" value="TreeGrafter"/>
</dbReference>
<dbReference type="GO" id="GO:0071209">
    <property type="term" value="F:U7 snRNA binding"/>
    <property type="evidence" value="ECO:0007669"/>
    <property type="project" value="InterPro"/>
</dbReference>
<reference evidence="2 3" key="1">
    <citation type="journal article" date="2019" name="Philos. Trans. R. Soc. Lond., B, Biol. Sci.">
        <title>Ant behaviour and brain gene expression of defending hosts depend on the ecological success of the intruding social parasite.</title>
        <authorList>
            <person name="Kaur R."/>
            <person name="Stoldt M."/>
            <person name="Jongepier E."/>
            <person name="Feldmeyer B."/>
            <person name="Menzel F."/>
            <person name="Bornberg-Bauer E."/>
            <person name="Foitzik S."/>
        </authorList>
    </citation>
    <scope>NUCLEOTIDE SEQUENCE [LARGE SCALE GENOMIC DNA]</scope>
    <source>
        <tissue evidence="2">Whole body</tissue>
    </source>
</reference>
<dbReference type="STRING" id="300112.A0A4S2KHR3"/>
<dbReference type="Gene3D" id="2.30.30.100">
    <property type="match status" value="1"/>
</dbReference>
<dbReference type="PANTHER" id="PTHR21415">
    <property type="entry name" value="U7 SNRNA-ASSOCIATED SM-LIKE PROTEIN LSM11"/>
    <property type="match status" value="1"/>
</dbReference>
<dbReference type="GO" id="GO:0006398">
    <property type="term" value="P:mRNA 3'-end processing by stem-loop binding and cleavage"/>
    <property type="evidence" value="ECO:0007669"/>
    <property type="project" value="TreeGrafter"/>
</dbReference>
<dbReference type="AlphaFoldDB" id="A0A4S2KHR3"/>
<sequence>MRFKPVVRRRHGRKNVLSKMQKTLGPLGMLHGCMEEKIRVRVYTRNAHGIRGHVEAYVAAFDKYWNLALEDCFEVWSRKVKRKAPALGADAVKVEPTENDVPRTVVKKIEGRTETLERHVPQMLLRGEQVAIIVKIN</sequence>
<dbReference type="SMART" id="SM00651">
    <property type="entry name" value="Sm"/>
    <property type="match status" value="1"/>
</dbReference>
<comment type="caution">
    <text evidence="2">The sequence shown here is derived from an EMBL/GenBank/DDBJ whole genome shotgun (WGS) entry which is preliminary data.</text>
</comment>
<dbReference type="InterPro" id="IPR034109">
    <property type="entry name" value="Lsm11_M"/>
</dbReference>